<comment type="caution">
    <text evidence="1">The sequence shown here is derived from an EMBL/GenBank/DDBJ whole genome shotgun (WGS) entry which is preliminary data.</text>
</comment>
<organism evidence="1 2">
    <name type="scientific">Leptospira limi</name>
    <dbReference type="NCBI Taxonomy" id="2950023"/>
    <lineage>
        <taxon>Bacteria</taxon>
        <taxon>Pseudomonadati</taxon>
        <taxon>Spirochaetota</taxon>
        <taxon>Spirochaetia</taxon>
        <taxon>Leptospirales</taxon>
        <taxon>Leptospiraceae</taxon>
        <taxon>Leptospira</taxon>
    </lineage>
</organism>
<dbReference type="RefSeq" id="WP_265375005.1">
    <property type="nucleotide sequence ID" value="NZ_JAMQPV010000001.1"/>
</dbReference>
<keyword evidence="2" id="KW-1185">Reference proteome</keyword>
<protein>
    <submittedName>
        <fullName evidence="1">Uncharacterized protein</fullName>
    </submittedName>
</protein>
<proteinExistence type="predicted"/>
<gene>
    <name evidence="1" type="ORF">ND812_07940</name>
</gene>
<dbReference type="EMBL" id="JAMQPV010000001">
    <property type="protein sequence ID" value="MCW7462018.1"/>
    <property type="molecule type" value="Genomic_DNA"/>
</dbReference>
<reference evidence="1 2" key="1">
    <citation type="submission" date="2022-06" db="EMBL/GenBank/DDBJ databases">
        <title>Leptospira isolates from biofilms formed at urban environments.</title>
        <authorList>
            <person name="Ribeiro P.S."/>
            <person name="Sousa T."/>
            <person name="Carvalho N."/>
            <person name="Aburjaile F."/>
            <person name="Neves F."/>
            <person name="Oliveira D."/>
            <person name="Blanco L."/>
            <person name="Lima J."/>
            <person name="Costa F."/>
            <person name="Brenig B."/>
            <person name="Soares S."/>
            <person name="Ramos R."/>
            <person name="Goes-Neto A."/>
            <person name="Matiuzzi M."/>
            <person name="Azevedo V."/>
            <person name="Ristow P."/>
        </authorList>
    </citation>
    <scope>NUCLEOTIDE SEQUENCE [LARGE SCALE GENOMIC DNA]</scope>
    <source>
        <strain evidence="1 2">VSF25</strain>
    </source>
</reference>
<dbReference type="Proteomes" id="UP001209737">
    <property type="component" value="Unassembled WGS sequence"/>
</dbReference>
<name>A0ABT3LXH6_9LEPT</name>
<evidence type="ECO:0000313" key="2">
    <source>
        <dbReference type="Proteomes" id="UP001209737"/>
    </source>
</evidence>
<evidence type="ECO:0000313" key="1">
    <source>
        <dbReference type="EMBL" id="MCW7462018.1"/>
    </source>
</evidence>
<accession>A0ABT3LXH6</accession>
<sequence>MCYGQDLGDNRSCSTFALGKYQLTIGRDYGANTGIQGTYNLSITISPSGTSFTVA</sequence>